<evidence type="ECO:0000313" key="1">
    <source>
        <dbReference type="EMBL" id="KAG1762803.1"/>
    </source>
</evidence>
<keyword evidence="3" id="KW-1185">Reference proteome</keyword>
<proteinExistence type="predicted"/>
<reference evidence="2" key="1">
    <citation type="journal article" date="2020" name="New Phytol.">
        <title>Comparative genomics reveals dynamic genome evolution in host specialist ectomycorrhizal fungi.</title>
        <authorList>
            <person name="Lofgren L.A."/>
            <person name="Nguyen N.H."/>
            <person name="Vilgalys R."/>
            <person name="Ruytinx J."/>
            <person name="Liao H.L."/>
            <person name="Branco S."/>
            <person name="Kuo A."/>
            <person name="LaButti K."/>
            <person name="Lipzen A."/>
            <person name="Andreopoulos W."/>
            <person name="Pangilinan J."/>
            <person name="Riley R."/>
            <person name="Hundley H."/>
            <person name="Na H."/>
            <person name="Barry K."/>
            <person name="Grigoriev I.V."/>
            <person name="Stajich J.E."/>
            <person name="Kennedy P.G."/>
        </authorList>
    </citation>
    <scope>NUCLEOTIDE SEQUENCE</scope>
    <source>
        <strain evidence="2">DOB743</strain>
    </source>
</reference>
<dbReference type="EMBL" id="JABBWD010000125">
    <property type="protein sequence ID" value="KAG1764480.1"/>
    <property type="molecule type" value="Genomic_DNA"/>
</dbReference>
<gene>
    <name evidence="1" type="ORF">EV702DRAFT_1206112</name>
    <name evidence="2" type="ORF">EV702DRAFT_1215445</name>
</gene>
<dbReference type="AlphaFoldDB" id="A0A9P6ZGS2"/>
<name>A0A9P6ZGS2_9AGAM</name>
<evidence type="ECO:0000313" key="2">
    <source>
        <dbReference type="EMBL" id="KAG1764480.1"/>
    </source>
</evidence>
<sequence length="311" mass="34361">MSRHETDDTAIDAWVAHDDHYYVNECADSLDVRALEDLNPWSGNEFWHCLQCHEEHKANLARRALPDFALSTFLMRTRSSTTAEMDMGTIDPLSEPLSIADFMPSASQSLSELMDSSQSQTWSSIETPLNSATWSATAASPTSSHISSDYLLGHSLFDRRLNTIRKSAWGPQDWFSADPRLDTSAFSSSGSSFADRLSHAPSSPFSFYNLYHSVVDRYDLFPNSFPNDFTSDVNFQGVHTSLQLYAGDLVFGARTYQPQQSYYGPGFGFGTPGLGLSGMQQATGLHLLQVHTPALPGIDEIKPTSLSLSVH</sequence>
<accession>A0A9P6ZGS2</accession>
<comment type="caution">
    <text evidence="2">The sequence shown here is derived from an EMBL/GenBank/DDBJ whole genome shotgun (WGS) entry which is preliminary data.</text>
</comment>
<evidence type="ECO:0000313" key="3">
    <source>
        <dbReference type="Proteomes" id="UP000714275"/>
    </source>
</evidence>
<organism evidence="2 3">
    <name type="scientific">Suillus placidus</name>
    <dbReference type="NCBI Taxonomy" id="48579"/>
    <lineage>
        <taxon>Eukaryota</taxon>
        <taxon>Fungi</taxon>
        <taxon>Dikarya</taxon>
        <taxon>Basidiomycota</taxon>
        <taxon>Agaricomycotina</taxon>
        <taxon>Agaricomycetes</taxon>
        <taxon>Agaricomycetidae</taxon>
        <taxon>Boletales</taxon>
        <taxon>Suillineae</taxon>
        <taxon>Suillaceae</taxon>
        <taxon>Suillus</taxon>
    </lineage>
</organism>
<protein>
    <submittedName>
        <fullName evidence="2">Uncharacterized protein</fullName>
    </submittedName>
</protein>
<dbReference type="Proteomes" id="UP000714275">
    <property type="component" value="Unassembled WGS sequence"/>
</dbReference>
<dbReference type="EMBL" id="JABBWD010000204">
    <property type="protein sequence ID" value="KAG1762803.1"/>
    <property type="molecule type" value="Genomic_DNA"/>
</dbReference>
<dbReference type="OrthoDB" id="608866at2759"/>